<dbReference type="PROSITE" id="PS00874">
    <property type="entry name" value="T2SP_F"/>
    <property type="match status" value="1"/>
</dbReference>
<gene>
    <name evidence="10" type="primary">gspF_1</name>
    <name evidence="10" type="ORF">GALL_30620</name>
</gene>
<dbReference type="InterPro" id="IPR003004">
    <property type="entry name" value="GspF/PilC"/>
</dbReference>
<dbReference type="GO" id="GO:0009306">
    <property type="term" value="P:protein secretion"/>
    <property type="evidence" value="ECO:0007669"/>
    <property type="project" value="InterPro"/>
</dbReference>
<keyword evidence="3" id="KW-0813">Transport</keyword>
<comment type="subcellular location">
    <subcellularLocation>
        <location evidence="1">Cell membrane</location>
        <topology evidence="1">Multi-pass membrane protein</topology>
    </subcellularLocation>
</comment>
<dbReference type="PANTHER" id="PTHR30012">
    <property type="entry name" value="GENERAL SECRETION PATHWAY PROTEIN"/>
    <property type="match status" value="1"/>
</dbReference>
<keyword evidence="4" id="KW-1003">Cell membrane</keyword>
<keyword evidence="6 8" id="KW-1133">Transmembrane helix</keyword>
<reference evidence="10" key="1">
    <citation type="submission" date="2016-10" db="EMBL/GenBank/DDBJ databases">
        <title>Sequence of Gallionella enrichment culture.</title>
        <authorList>
            <person name="Poehlein A."/>
            <person name="Muehling M."/>
            <person name="Daniel R."/>
        </authorList>
    </citation>
    <scope>NUCLEOTIDE SEQUENCE</scope>
</reference>
<sequence length="396" mass="44791">MQYEIKALRANEGLTTFALNATDIIDASLQAKSQGYTVIGIKPKLSLMPWLKHRKTNFPVVLFSQELLSLLDAGLSLIESLETLSEKELRPEIKKTLTQIITSLYEGHTLSYALEKSEANFPLLYIETVRASEKTGALSEVMMRYIAYQNKIDSVRNQLVSAMIYPLLVTLVGGLVMLFLMLYVVPRFSKIYLEIGTNIPFMSRMLMNWGLFLANHGWQVLADTILLVGVLAYASVRPASKQWMMRKLWLTPTIGARLRLYQLARFYRSLGMLLRGGMPVVPALQMVSGLLQLSLRDQLAQATIYVREGRSISQAMEVHGLTTPVALRMLRVGERTGQMGEMMERIAAFYEEETARWLERFIKVFEPLLMTFVGVAIGVIVVLMYFPIFELAGSIQ</sequence>
<dbReference type="PRINTS" id="PR00812">
    <property type="entry name" value="BCTERIALGSPF"/>
</dbReference>
<dbReference type="AlphaFoldDB" id="A0A1J5TRK8"/>
<evidence type="ECO:0000259" key="9">
    <source>
        <dbReference type="Pfam" id="PF00482"/>
    </source>
</evidence>
<keyword evidence="7 8" id="KW-0472">Membrane</keyword>
<accession>A0A1J5TRK8</accession>
<feature type="transmembrane region" description="Helical" evidence="8">
    <location>
        <begin position="218"/>
        <end position="236"/>
    </location>
</feature>
<proteinExistence type="inferred from homology"/>
<evidence type="ECO:0000256" key="6">
    <source>
        <dbReference type="ARBA" id="ARBA00022989"/>
    </source>
</evidence>
<dbReference type="Gene3D" id="1.20.81.30">
    <property type="entry name" value="Type II secretion system (T2SS), domain F"/>
    <property type="match status" value="2"/>
</dbReference>
<evidence type="ECO:0000256" key="1">
    <source>
        <dbReference type="ARBA" id="ARBA00004651"/>
    </source>
</evidence>
<dbReference type="PANTHER" id="PTHR30012:SF0">
    <property type="entry name" value="TYPE II SECRETION SYSTEM PROTEIN F-RELATED"/>
    <property type="match status" value="1"/>
</dbReference>
<feature type="transmembrane region" description="Helical" evidence="8">
    <location>
        <begin position="163"/>
        <end position="184"/>
    </location>
</feature>
<dbReference type="GO" id="GO:0005886">
    <property type="term" value="C:plasma membrane"/>
    <property type="evidence" value="ECO:0007669"/>
    <property type="project" value="UniProtKB-SubCell"/>
</dbReference>
<comment type="similarity">
    <text evidence="2">Belongs to the GSP F family.</text>
</comment>
<evidence type="ECO:0000256" key="5">
    <source>
        <dbReference type="ARBA" id="ARBA00022692"/>
    </source>
</evidence>
<evidence type="ECO:0000256" key="2">
    <source>
        <dbReference type="ARBA" id="ARBA00005745"/>
    </source>
</evidence>
<organism evidence="10">
    <name type="scientific">mine drainage metagenome</name>
    <dbReference type="NCBI Taxonomy" id="410659"/>
    <lineage>
        <taxon>unclassified sequences</taxon>
        <taxon>metagenomes</taxon>
        <taxon>ecological metagenomes</taxon>
    </lineage>
</organism>
<feature type="domain" description="Type II secretion system protein GspF" evidence="9">
    <location>
        <begin position="266"/>
        <end position="387"/>
    </location>
</feature>
<dbReference type="EMBL" id="MLJW01000007">
    <property type="protein sequence ID" value="OIR16340.1"/>
    <property type="molecule type" value="Genomic_DNA"/>
</dbReference>
<feature type="transmembrane region" description="Helical" evidence="8">
    <location>
        <begin position="368"/>
        <end position="388"/>
    </location>
</feature>
<evidence type="ECO:0000256" key="3">
    <source>
        <dbReference type="ARBA" id="ARBA00022448"/>
    </source>
</evidence>
<evidence type="ECO:0000256" key="4">
    <source>
        <dbReference type="ARBA" id="ARBA00022475"/>
    </source>
</evidence>
<protein>
    <submittedName>
        <fullName evidence="10">Putative type II secretion system protein F</fullName>
    </submittedName>
</protein>
<feature type="domain" description="Type II secretion system protein GspF" evidence="9">
    <location>
        <begin position="63"/>
        <end position="186"/>
    </location>
</feature>
<dbReference type="Pfam" id="PF00482">
    <property type="entry name" value="T2SSF"/>
    <property type="match status" value="2"/>
</dbReference>
<dbReference type="InterPro" id="IPR042094">
    <property type="entry name" value="T2SS_GspF_sf"/>
</dbReference>
<comment type="caution">
    <text evidence="10">The sequence shown here is derived from an EMBL/GenBank/DDBJ whole genome shotgun (WGS) entry which is preliminary data.</text>
</comment>
<evidence type="ECO:0000256" key="7">
    <source>
        <dbReference type="ARBA" id="ARBA00023136"/>
    </source>
</evidence>
<evidence type="ECO:0000256" key="8">
    <source>
        <dbReference type="SAM" id="Phobius"/>
    </source>
</evidence>
<name>A0A1J5TRK8_9ZZZZ</name>
<keyword evidence="5 8" id="KW-0812">Transmembrane</keyword>
<dbReference type="InterPro" id="IPR001992">
    <property type="entry name" value="T2SS_GspF/T4SS_PilC_CS"/>
</dbReference>
<dbReference type="InterPro" id="IPR018076">
    <property type="entry name" value="T2SS_GspF_dom"/>
</dbReference>
<evidence type="ECO:0000313" key="10">
    <source>
        <dbReference type="EMBL" id="OIR16340.1"/>
    </source>
</evidence>